<feature type="domain" description="HTH cro/C1-type" evidence="5">
    <location>
        <begin position="6"/>
        <end position="54"/>
    </location>
</feature>
<evidence type="ECO:0000256" key="2">
    <source>
        <dbReference type="ARBA" id="ARBA00023125"/>
    </source>
</evidence>
<evidence type="ECO:0000259" key="5">
    <source>
        <dbReference type="PROSITE" id="PS50943"/>
    </source>
</evidence>
<dbReference type="EMBL" id="DXDD01000153">
    <property type="protein sequence ID" value="HIY61455.1"/>
    <property type="molecule type" value="Genomic_DNA"/>
</dbReference>
<feature type="domain" description="HTH lacI-type" evidence="4">
    <location>
        <begin position="6"/>
        <end position="60"/>
    </location>
</feature>
<evidence type="ECO:0000256" key="3">
    <source>
        <dbReference type="ARBA" id="ARBA00023163"/>
    </source>
</evidence>
<dbReference type="Gene3D" id="3.40.50.2300">
    <property type="match status" value="2"/>
</dbReference>
<dbReference type="Pfam" id="PF00356">
    <property type="entry name" value="LacI"/>
    <property type="match status" value="1"/>
</dbReference>
<dbReference type="Pfam" id="PF13377">
    <property type="entry name" value="Peripla_BP_3"/>
    <property type="match status" value="1"/>
</dbReference>
<protein>
    <submittedName>
        <fullName evidence="6">LacI family transcriptional regulator</fullName>
    </submittedName>
</protein>
<dbReference type="SUPFAM" id="SSF53822">
    <property type="entry name" value="Periplasmic binding protein-like I"/>
    <property type="match status" value="1"/>
</dbReference>
<evidence type="ECO:0000313" key="7">
    <source>
        <dbReference type="Proteomes" id="UP000824007"/>
    </source>
</evidence>
<dbReference type="SMART" id="SM00354">
    <property type="entry name" value="HTH_LACI"/>
    <property type="match status" value="1"/>
</dbReference>
<dbReference type="Gene3D" id="1.10.260.40">
    <property type="entry name" value="lambda repressor-like DNA-binding domains"/>
    <property type="match status" value="1"/>
</dbReference>
<organism evidence="6 7">
    <name type="scientific">Candidatus Eisenbergiella pullistercoris</name>
    <dbReference type="NCBI Taxonomy" id="2838555"/>
    <lineage>
        <taxon>Bacteria</taxon>
        <taxon>Bacillati</taxon>
        <taxon>Bacillota</taxon>
        <taxon>Clostridia</taxon>
        <taxon>Lachnospirales</taxon>
        <taxon>Lachnospiraceae</taxon>
        <taxon>Eisenbergiella</taxon>
    </lineage>
</organism>
<proteinExistence type="predicted"/>
<dbReference type="InterPro" id="IPR000843">
    <property type="entry name" value="HTH_LacI"/>
</dbReference>
<name>A0A9D1YR15_9FIRM</name>
<dbReference type="PANTHER" id="PTHR30146:SF109">
    <property type="entry name" value="HTH-TYPE TRANSCRIPTIONAL REGULATOR GALS"/>
    <property type="match status" value="1"/>
</dbReference>
<gene>
    <name evidence="6" type="ORF">H9831_12390</name>
</gene>
<keyword evidence="2" id="KW-0238">DNA-binding</keyword>
<dbReference type="GO" id="GO:0000976">
    <property type="term" value="F:transcription cis-regulatory region binding"/>
    <property type="evidence" value="ECO:0007669"/>
    <property type="project" value="TreeGrafter"/>
</dbReference>
<dbReference type="InterPro" id="IPR001387">
    <property type="entry name" value="Cro/C1-type_HTH"/>
</dbReference>
<keyword evidence="3" id="KW-0804">Transcription</keyword>
<dbReference type="PROSITE" id="PS50932">
    <property type="entry name" value="HTH_LACI_2"/>
    <property type="match status" value="1"/>
</dbReference>
<evidence type="ECO:0000256" key="1">
    <source>
        <dbReference type="ARBA" id="ARBA00023015"/>
    </source>
</evidence>
<dbReference type="Proteomes" id="UP000824007">
    <property type="component" value="Unassembled WGS sequence"/>
</dbReference>
<sequence>MEKETISIYKIAKEAGVSLATVSRILTGSARVSQEKQEQVRRVIEKYNFRPNALARSLRYVEKKLIGLLISDIRNPYYSMLAVECEAAAYRRGYLLMVCNSLGDNSAEPGYLDKLYDQRVDAVIQIGGKTDERTSDPAYVKLVNRMAQHMPFVTTGCLEGTDCRRVCIDEERSMTLAMEYLHENGHERLLFAGGSEAVRPTAEKRGIYRKCLEKYKIPVREEYILDGGYDVEDGERMMTAFLESGRTLPTAVLAINDFAAVGVTHILRAKGIRIPQDISVVSFDNTFVTETCVPPLTSVGCDYRSFGELLIETAVQAAHGQKTPGIRKILPVLTIRESSARVIR</sequence>
<dbReference type="InterPro" id="IPR046335">
    <property type="entry name" value="LacI/GalR-like_sensor"/>
</dbReference>
<comment type="caution">
    <text evidence="6">The sequence shown here is derived from an EMBL/GenBank/DDBJ whole genome shotgun (WGS) entry which is preliminary data.</text>
</comment>
<dbReference type="CDD" id="cd06267">
    <property type="entry name" value="PBP1_LacI_sugar_binding-like"/>
    <property type="match status" value="1"/>
</dbReference>
<dbReference type="PROSITE" id="PS50943">
    <property type="entry name" value="HTH_CROC1"/>
    <property type="match status" value="1"/>
</dbReference>
<evidence type="ECO:0000259" key="4">
    <source>
        <dbReference type="PROSITE" id="PS50932"/>
    </source>
</evidence>
<reference evidence="6" key="1">
    <citation type="journal article" date="2021" name="PeerJ">
        <title>Extensive microbial diversity within the chicken gut microbiome revealed by metagenomics and culture.</title>
        <authorList>
            <person name="Gilroy R."/>
            <person name="Ravi A."/>
            <person name="Getino M."/>
            <person name="Pursley I."/>
            <person name="Horton D.L."/>
            <person name="Alikhan N.F."/>
            <person name="Baker D."/>
            <person name="Gharbi K."/>
            <person name="Hall N."/>
            <person name="Watson M."/>
            <person name="Adriaenssens E.M."/>
            <person name="Foster-Nyarko E."/>
            <person name="Jarju S."/>
            <person name="Secka A."/>
            <person name="Antonio M."/>
            <person name="Oren A."/>
            <person name="Chaudhuri R.R."/>
            <person name="La Ragione R."/>
            <person name="Hildebrand F."/>
            <person name="Pallen M.J."/>
        </authorList>
    </citation>
    <scope>NUCLEOTIDE SEQUENCE</scope>
    <source>
        <strain evidence="6">ChiSxjej3B15-24422</strain>
    </source>
</reference>
<dbReference type="InterPro" id="IPR028082">
    <property type="entry name" value="Peripla_BP_I"/>
</dbReference>
<evidence type="ECO:0000313" key="6">
    <source>
        <dbReference type="EMBL" id="HIY61455.1"/>
    </source>
</evidence>
<dbReference type="SUPFAM" id="SSF47413">
    <property type="entry name" value="lambda repressor-like DNA-binding domains"/>
    <property type="match status" value="1"/>
</dbReference>
<dbReference type="GO" id="GO:0003700">
    <property type="term" value="F:DNA-binding transcription factor activity"/>
    <property type="evidence" value="ECO:0007669"/>
    <property type="project" value="TreeGrafter"/>
</dbReference>
<accession>A0A9D1YR15</accession>
<dbReference type="PANTHER" id="PTHR30146">
    <property type="entry name" value="LACI-RELATED TRANSCRIPTIONAL REPRESSOR"/>
    <property type="match status" value="1"/>
</dbReference>
<keyword evidence="1" id="KW-0805">Transcription regulation</keyword>
<dbReference type="InterPro" id="IPR010982">
    <property type="entry name" value="Lambda_DNA-bd_dom_sf"/>
</dbReference>
<reference evidence="6" key="2">
    <citation type="submission" date="2021-04" db="EMBL/GenBank/DDBJ databases">
        <authorList>
            <person name="Gilroy R."/>
        </authorList>
    </citation>
    <scope>NUCLEOTIDE SEQUENCE</scope>
    <source>
        <strain evidence="6">ChiSxjej3B15-24422</strain>
    </source>
</reference>
<dbReference type="CDD" id="cd01392">
    <property type="entry name" value="HTH_LacI"/>
    <property type="match status" value="1"/>
</dbReference>
<dbReference type="AlphaFoldDB" id="A0A9D1YR15"/>